<gene>
    <name evidence="1" type="ORF">H8S07_02380</name>
</gene>
<accession>A0ABR7EU00</accession>
<dbReference type="SUPFAM" id="SSF159121">
    <property type="entry name" value="BC4932-like"/>
    <property type="match status" value="1"/>
</dbReference>
<dbReference type="Gene3D" id="2.40.50.480">
    <property type="match status" value="1"/>
</dbReference>
<proteinExistence type="predicted"/>
<keyword evidence="2" id="KW-1185">Reference proteome</keyword>
<evidence type="ECO:0000313" key="1">
    <source>
        <dbReference type="EMBL" id="MBC5664135.1"/>
    </source>
</evidence>
<dbReference type="EMBL" id="JACOOY010000002">
    <property type="protein sequence ID" value="MBC5664135.1"/>
    <property type="molecule type" value="Genomic_DNA"/>
</dbReference>
<name>A0ABR7EU00_9FIRM</name>
<evidence type="ECO:0000313" key="2">
    <source>
        <dbReference type="Proteomes" id="UP000647235"/>
    </source>
</evidence>
<protein>
    <recommendedName>
        <fullName evidence="3">Bypass of forespore C C-terminal domain-containing protein</fullName>
    </recommendedName>
</protein>
<dbReference type="InterPro" id="IPR036166">
    <property type="entry name" value="YxeA-like_sf"/>
</dbReference>
<sequence>MMNKYGIGFFTTAVLAVLILTFAYQFSFQKAREHAQEEAEVKRETQTVPADANKKEGYYLIEEGGFLVVYASDRKTVYEYTDIAYDDLPEKVRNEIRYGKYIRSQADLYGFLENYSS</sequence>
<evidence type="ECO:0008006" key="3">
    <source>
        <dbReference type="Google" id="ProtNLM"/>
    </source>
</evidence>
<comment type="caution">
    <text evidence="1">The sequence shown here is derived from an EMBL/GenBank/DDBJ whole genome shotgun (WGS) entry which is preliminary data.</text>
</comment>
<organism evidence="1 2">
    <name type="scientific">Dorea hominis</name>
    <dbReference type="NCBI Taxonomy" id="2763040"/>
    <lineage>
        <taxon>Bacteria</taxon>
        <taxon>Bacillati</taxon>
        <taxon>Bacillota</taxon>
        <taxon>Clostridia</taxon>
        <taxon>Lachnospirales</taxon>
        <taxon>Lachnospiraceae</taxon>
        <taxon>Dorea</taxon>
    </lineage>
</organism>
<reference evidence="1 2" key="1">
    <citation type="submission" date="2020-08" db="EMBL/GenBank/DDBJ databases">
        <title>Genome public.</title>
        <authorList>
            <person name="Liu C."/>
            <person name="Sun Q."/>
        </authorList>
    </citation>
    <scope>NUCLEOTIDE SEQUENCE [LARGE SCALE GENOMIC DNA]</scope>
    <source>
        <strain evidence="1 2">NSJ-36</strain>
    </source>
</reference>
<dbReference type="Proteomes" id="UP000647235">
    <property type="component" value="Unassembled WGS sequence"/>
</dbReference>